<keyword evidence="2" id="KW-0408">Iron</keyword>
<dbReference type="InterPro" id="IPR027417">
    <property type="entry name" value="P-loop_NTPase"/>
</dbReference>
<dbReference type="RefSeq" id="WP_281833741.1">
    <property type="nucleotide sequence ID" value="NZ_BSDY01000003.1"/>
</dbReference>
<dbReference type="InterPro" id="IPR017900">
    <property type="entry name" value="4Fe4S_Fe_S_CS"/>
</dbReference>
<evidence type="ECO:0000256" key="2">
    <source>
        <dbReference type="ARBA" id="ARBA00023004"/>
    </source>
</evidence>
<dbReference type="GO" id="GO:0051536">
    <property type="term" value="F:iron-sulfur cluster binding"/>
    <property type="evidence" value="ECO:0007669"/>
    <property type="project" value="UniProtKB-KW"/>
</dbReference>
<comment type="caution">
    <text evidence="5">The sequence shown here is derived from an EMBL/GenBank/DDBJ whole genome shotgun (WGS) entry which is preliminary data.</text>
</comment>
<sequence>MIDEIVVISGKGGTGKTTLTASLIPYFEESVVGDCDVDAPDLNILFDTQLRSQRNFVGLQKAFLDKGSCINCGKCYELCKFNAISANIEIRLGRCEGCGLCEYICPASAITMGDATIGKLYVSETSFGEMVHARLIPGEEASGKLVAEVRRTAKRIAEREGKKNILIDGSPGVACNVISSITGSKKVVIVTEPTFSGIHDLKRVYELTKKFRLKAYVVINKYDISVEHTEEIERYCREEGIDMALKIPFKKEIVESITRKKIPSLDRRDLFNEIGFFGFVEKLKRE</sequence>
<dbReference type="SUPFAM" id="SSF52540">
    <property type="entry name" value="P-loop containing nucleoside triphosphate hydrolases"/>
    <property type="match status" value="1"/>
</dbReference>
<feature type="domain" description="4Fe-4S ferredoxin-type" evidence="4">
    <location>
        <begin position="86"/>
        <end position="115"/>
    </location>
</feature>
<dbReference type="Gene3D" id="3.40.50.300">
    <property type="entry name" value="P-loop containing nucleotide triphosphate hydrolases"/>
    <property type="match status" value="1"/>
</dbReference>
<evidence type="ECO:0000256" key="3">
    <source>
        <dbReference type="ARBA" id="ARBA00023014"/>
    </source>
</evidence>
<dbReference type="PANTHER" id="PTHR43534:SF1">
    <property type="entry name" value="4FE-4S CLUSTER CONTAINING PARA FAMILY ATPASE PROTEIN"/>
    <property type="match status" value="1"/>
</dbReference>
<evidence type="ECO:0000313" key="6">
    <source>
        <dbReference type="Proteomes" id="UP001144471"/>
    </source>
</evidence>
<evidence type="ECO:0000259" key="4">
    <source>
        <dbReference type="PROSITE" id="PS51379"/>
    </source>
</evidence>
<keyword evidence="3" id="KW-0411">Iron-sulfur</keyword>
<dbReference type="Pfam" id="PF01656">
    <property type="entry name" value="CbiA"/>
    <property type="match status" value="1"/>
</dbReference>
<organism evidence="5 6">
    <name type="scientific">Propionigenium maris DSM 9537</name>
    <dbReference type="NCBI Taxonomy" id="1123000"/>
    <lineage>
        <taxon>Bacteria</taxon>
        <taxon>Fusobacteriati</taxon>
        <taxon>Fusobacteriota</taxon>
        <taxon>Fusobacteriia</taxon>
        <taxon>Fusobacteriales</taxon>
        <taxon>Fusobacteriaceae</taxon>
        <taxon>Propionigenium</taxon>
    </lineage>
</organism>
<evidence type="ECO:0000256" key="1">
    <source>
        <dbReference type="ARBA" id="ARBA00022723"/>
    </source>
</evidence>
<dbReference type="PROSITE" id="PS00198">
    <property type="entry name" value="4FE4S_FER_1"/>
    <property type="match status" value="1"/>
</dbReference>
<proteinExistence type="predicted"/>
<dbReference type="CDD" id="cd03110">
    <property type="entry name" value="SIMIBI_bact_arch"/>
    <property type="match status" value="1"/>
</dbReference>
<dbReference type="Proteomes" id="UP001144471">
    <property type="component" value="Unassembled WGS sequence"/>
</dbReference>
<protein>
    <submittedName>
        <fullName evidence="5">(4Fe-4S)-binding protein</fullName>
    </submittedName>
</protein>
<feature type="domain" description="4Fe-4S ferredoxin-type" evidence="4">
    <location>
        <begin position="60"/>
        <end position="85"/>
    </location>
</feature>
<keyword evidence="6" id="KW-1185">Reference proteome</keyword>
<evidence type="ECO:0000313" key="5">
    <source>
        <dbReference type="EMBL" id="GLI55351.1"/>
    </source>
</evidence>
<dbReference type="GO" id="GO:0046872">
    <property type="term" value="F:metal ion binding"/>
    <property type="evidence" value="ECO:0007669"/>
    <property type="project" value="UniProtKB-KW"/>
</dbReference>
<dbReference type="InterPro" id="IPR017896">
    <property type="entry name" value="4Fe4S_Fe-S-bd"/>
</dbReference>
<name>A0A9W6LLI8_9FUSO</name>
<gene>
    <name evidence="5" type="ORF">PM10SUCC1_08650</name>
</gene>
<reference evidence="5" key="1">
    <citation type="submission" date="2022-12" db="EMBL/GenBank/DDBJ databases">
        <title>Reference genome sequencing for broad-spectrum identification of bacterial and archaeal isolates by mass spectrometry.</title>
        <authorList>
            <person name="Sekiguchi Y."/>
            <person name="Tourlousse D.M."/>
        </authorList>
    </citation>
    <scope>NUCLEOTIDE SEQUENCE</scope>
    <source>
        <strain evidence="5">10succ1</strain>
    </source>
</reference>
<dbReference type="PROSITE" id="PS51379">
    <property type="entry name" value="4FE4S_FER_2"/>
    <property type="match status" value="2"/>
</dbReference>
<dbReference type="PANTHER" id="PTHR43534">
    <property type="entry name" value="MIND SUPERFAMILY P-LOOP ATPASE CONTAINING AN INSERTED FERREDOXIN DOMAIN"/>
    <property type="match status" value="1"/>
</dbReference>
<dbReference type="AlphaFoldDB" id="A0A9W6LLI8"/>
<dbReference type="Gene3D" id="3.30.70.20">
    <property type="match status" value="1"/>
</dbReference>
<dbReference type="InterPro" id="IPR002586">
    <property type="entry name" value="CobQ/CobB/MinD/ParA_Nub-bd_dom"/>
</dbReference>
<dbReference type="EMBL" id="BSDY01000003">
    <property type="protein sequence ID" value="GLI55351.1"/>
    <property type="molecule type" value="Genomic_DNA"/>
</dbReference>
<dbReference type="Pfam" id="PF00037">
    <property type="entry name" value="Fer4"/>
    <property type="match status" value="2"/>
</dbReference>
<accession>A0A9W6LLI8</accession>
<keyword evidence="1" id="KW-0479">Metal-binding</keyword>